<dbReference type="EMBL" id="NVQR01000030">
    <property type="protein sequence ID" value="PCH62955.1"/>
    <property type="molecule type" value="Genomic_DNA"/>
</dbReference>
<dbReference type="InterPro" id="IPR037171">
    <property type="entry name" value="NagB/RpiA_transferase-like"/>
</dbReference>
<dbReference type="PIRSF" id="PIRSF006806">
    <property type="entry name" value="FTHF_cligase"/>
    <property type="match status" value="1"/>
</dbReference>
<evidence type="ECO:0000313" key="7">
    <source>
        <dbReference type="Proteomes" id="UP000218172"/>
    </source>
</evidence>
<keyword evidence="3 4" id="KW-0067">ATP-binding</keyword>
<evidence type="ECO:0000256" key="3">
    <source>
        <dbReference type="ARBA" id="ARBA00022840"/>
    </source>
</evidence>
<dbReference type="GO" id="GO:0009396">
    <property type="term" value="P:folic acid-containing compound biosynthetic process"/>
    <property type="evidence" value="ECO:0007669"/>
    <property type="project" value="TreeGrafter"/>
</dbReference>
<dbReference type="GO" id="GO:0046872">
    <property type="term" value="F:metal ion binding"/>
    <property type="evidence" value="ECO:0007669"/>
    <property type="project" value="UniProtKB-KW"/>
</dbReference>
<keyword evidence="6" id="KW-0436">Ligase</keyword>
<dbReference type="SUPFAM" id="SSF100950">
    <property type="entry name" value="NagB/RpiA/CoA transferase-like"/>
    <property type="match status" value="1"/>
</dbReference>
<comment type="caution">
    <text evidence="6">The sequence shown here is derived from an EMBL/GenBank/DDBJ whole genome shotgun (WGS) entry which is preliminary data.</text>
</comment>
<name>A0A2A4MS79_9GAMM</name>
<dbReference type="Pfam" id="PF01812">
    <property type="entry name" value="5-FTHF_cyc-lig"/>
    <property type="match status" value="1"/>
</dbReference>
<keyword evidence="2 4" id="KW-0547">Nucleotide-binding</keyword>
<comment type="cofactor">
    <cofactor evidence="5">
        <name>Mg(2+)</name>
        <dbReference type="ChEBI" id="CHEBI:18420"/>
    </cofactor>
</comment>
<dbReference type="PANTHER" id="PTHR23407:SF1">
    <property type="entry name" value="5-FORMYLTETRAHYDROFOLATE CYCLO-LIGASE"/>
    <property type="match status" value="1"/>
</dbReference>
<keyword evidence="5" id="KW-0460">Magnesium</keyword>
<evidence type="ECO:0000313" key="6">
    <source>
        <dbReference type="EMBL" id="PCH62955.1"/>
    </source>
</evidence>
<sequence length="206" mass="23035">MNSSNSNAATGSQLPTELRTELRQLRRQLSPSQQHQAARSLYKNVICRNDFLKAKRVAFYLANDGEIDPLPILFKALSMGKQCYLPIMSKLKQDTVCFAAYTLDTTVQANKWGIFEPRTAAKDFVATSSLHLVFVPIVGFDARGARLGMGKGCYDRGFAFKRRHGRGQPKLLGIAHDCQRLPAVAVNPWDVKLDTVITDKSVYTRQ</sequence>
<gene>
    <name evidence="6" type="ORF">COC19_02005</name>
</gene>
<dbReference type="EC" id="6.3.3.2" evidence="5"/>
<dbReference type="PANTHER" id="PTHR23407">
    <property type="entry name" value="ATPASE INHIBITOR/5-FORMYLTETRAHYDROFOLATE CYCLO-LIGASE"/>
    <property type="match status" value="1"/>
</dbReference>
<protein>
    <recommendedName>
        <fullName evidence="5">5-formyltetrahydrofolate cyclo-ligase</fullName>
        <ecNumber evidence="5">6.3.3.2</ecNumber>
    </recommendedName>
</protein>
<feature type="binding site" evidence="4">
    <location>
        <begin position="146"/>
        <end position="154"/>
    </location>
    <ligand>
        <name>ATP</name>
        <dbReference type="ChEBI" id="CHEBI:30616"/>
    </ligand>
</feature>
<dbReference type="NCBIfam" id="TIGR02727">
    <property type="entry name" value="MTHFS_bact"/>
    <property type="match status" value="1"/>
</dbReference>
<dbReference type="AlphaFoldDB" id="A0A2A4MS79"/>
<dbReference type="InterPro" id="IPR024185">
    <property type="entry name" value="FTHF_cligase-like_sf"/>
</dbReference>
<dbReference type="InterPro" id="IPR002698">
    <property type="entry name" value="FTHF_cligase"/>
</dbReference>
<reference evidence="7" key="1">
    <citation type="submission" date="2017-08" db="EMBL/GenBank/DDBJ databases">
        <title>A dynamic microbial community with high functional redundancy inhabits the cold, oxic subseafloor aquifer.</title>
        <authorList>
            <person name="Tully B.J."/>
            <person name="Wheat C.G."/>
            <person name="Glazer B.T."/>
            <person name="Huber J.A."/>
        </authorList>
    </citation>
    <scope>NUCLEOTIDE SEQUENCE [LARGE SCALE GENOMIC DNA]</scope>
</reference>
<dbReference type="GO" id="GO:0005524">
    <property type="term" value="F:ATP binding"/>
    <property type="evidence" value="ECO:0007669"/>
    <property type="project" value="UniProtKB-KW"/>
</dbReference>
<evidence type="ECO:0000256" key="5">
    <source>
        <dbReference type="RuleBase" id="RU361279"/>
    </source>
</evidence>
<feature type="binding site" evidence="4">
    <location>
        <position position="66"/>
    </location>
    <ligand>
        <name>substrate</name>
    </ligand>
</feature>
<evidence type="ECO:0000256" key="4">
    <source>
        <dbReference type="PIRSR" id="PIRSR006806-1"/>
    </source>
</evidence>
<dbReference type="GO" id="GO:0030272">
    <property type="term" value="F:5-formyltetrahydrofolate cyclo-ligase activity"/>
    <property type="evidence" value="ECO:0007669"/>
    <property type="project" value="UniProtKB-EC"/>
</dbReference>
<dbReference type="Proteomes" id="UP000218172">
    <property type="component" value="Unassembled WGS sequence"/>
</dbReference>
<proteinExistence type="inferred from homology"/>
<comment type="catalytic activity">
    <reaction evidence="5">
        <text>(6S)-5-formyl-5,6,7,8-tetrahydrofolate + ATP = (6R)-5,10-methenyltetrahydrofolate + ADP + phosphate</text>
        <dbReference type="Rhea" id="RHEA:10488"/>
        <dbReference type="ChEBI" id="CHEBI:30616"/>
        <dbReference type="ChEBI" id="CHEBI:43474"/>
        <dbReference type="ChEBI" id="CHEBI:57455"/>
        <dbReference type="ChEBI" id="CHEBI:57457"/>
        <dbReference type="ChEBI" id="CHEBI:456216"/>
        <dbReference type="EC" id="6.3.3.2"/>
    </reaction>
</comment>
<comment type="similarity">
    <text evidence="1 5">Belongs to the 5-formyltetrahydrofolate cyclo-ligase family.</text>
</comment>
<dbReference type="Gene3D" id="3.40.50.10420">
    <property type="entry name" value="NagB/RpiA/CoA transferase-like"/>
    <property type="match status" value="1"/>
</dbReference>
<organism evidence="6 7">
    <name type="scientific">SAR86 cluster bacterium</name>
    <dbReference type="NCBI Taxonomy" id="2030880"/>
    <lineage>
        <taxon>Bacteria</taxon>
        <taxon>Pseudomonadati</taxon>
        <taxon>Pseudomonadota</taxon>
        <taxon>Gammaproteobacteria</taxon>
        <taxon>SAR86 cluster</taxon>
    </lineage>
</organism>
<keyword evidence="5" id="KW-0479">Metal-binding</keyword>
<evidence type="ECO:0000256" key="1">
    <source>
        <dbReference type="ARBA" id="ARBA00010638"/>
    </source>
</evidence>
<accession>A0A2A4MS79</accession>
<feature type="binding site" evidence="4">
    <location>
        <position position="61"/>
    </location>
    <ligand>
        <name>substrate</name>
    </ligand>
</feature>
<evidence type="ECO:0000256" key="2">
    <source>
        <dbReference type="ARBA" id="ARBA00022741"/>
    </source>
</evidence>
<dbReference type="GO" id="GO:0035999">
    <property type="term" value="P:tetrahydrofolate interconversion"/>
    <property type="evidence" value="ECO:0007669"/>
    <property type="project" value="TreeGrafter"/>
</dbReference>